<accession>A0A6A4GBR7</accession>
<sequence length="87" mass="9405">MHSDFALSRSRPVQETFLAIFKLSSRWASDYPHVGSFVTSPRVAAIIAAYAAADNGDDPYSDLDATSGEDDDMVSDLESESESEVSV</sequence>
<proteinExistence type="predicted"/>
<evidence type="ECO:0000313" key="3">
    <source>
        <dbReference type="Proteomes" id="UP000799118"/>
    </source>
</evidence>
<gene>
    <name evidence="2" type="ORF">BT96DRAFT_142099</name>
</gene>
<feature type="compositionally biased region" description="Acidic residues" evidence="1">
    <location>
        <begin position="55"/>
        <end position="87"/>
    </location>
</feature>
<dbReference type="Proteomes" id="UP000799118">
    <property type="component" value="Unassembled WGS sequence"/>
</dbReference>
<dbReference type="AlphaFoldDB" id="A0A6A4GBR7"/>
<evidence type="ECO:0000313" key="2">
    <source>
        <dbReference type="EMBL" id="KAE9382931.1"/>
    </source>
</evidence>
<dbReference type="EMBL" id="ML770840">
    <property type="protein sequence ID" value="KAE9382931.1"/>
    <property type="molecule type" value="Genomic_DNA"/>
</dbReference>
<reference evidence="2" key="1">
    <citation type="journal article" date="2019" name="Environ. Microbiol.">
        <title>Fungal ecological strategies reflected in gene transcription - a case study of two litter decomposers.</title>
        <authorList>
            <person name="Barbi F."/>
            <person name="Kohler A."/>
            <person name="Barry K."/>
            <person name="Baskaran P."/>
            <person name="Daum C."/>
            <person name="Fauchery L."/>
            <person name="Ihrmark K."/>
            <person name="Kuo A."/>
            <person name="LaButti K."/>
            <person name="Lipzen A."/>
            <person name="Morin E."/>
            <person name="Grigoriev I.V."/>
            <person name="Henrissat B."/>
            <person name="Lindahl B."/>
            <person name="Martin F."/>
        </authorList>
    </citation>
    <scope>NUCLEOTIDE SEQUENCE</scope>
    <source>
        <strain evidence="2">JB14</strain>
    </source>
</reference>
<name>A0A6A4GBR7_9AGAR</name>
<evidence type="ECO:0000256" key="1">
    <source>
        <dbReference type="SAM" id="MobiDB-lite"/>
    </source>
</evidence>
<protein>
    <submittedName>
        <fullName evidence="2">Uncharacterized protein</fullName>
    </submittedName>
</protein>
<feature type="region of interest" description="Disordered" evidence="1">
    <location>
        <begin position="54"/>
        <end position="87"/>
    </location>
</feature>
<keyword evidence="3" id="KW-1185">Reference proteome</keyword>
<organism evidence="2 3">
    <name type="scientific">Gymnopus androsaceus JB14</name>
    <dbReference type="NCBI Taxonomy" id="1447944"/>
    <lineage>
        <taxon>Eukaryota</taxon>
        <taxon>Fungi</taxon>
        <taxon>Dikarya</taxon>
        <taxon>Basidiomycota</taxon>
        <taxon>Agaricomycotina</taxon>
        <taxon>Agaricomycetes</taxon>
        <taxon>Agaricomycetidae</taxon>
        <taxon>Agaricales</taxon>
        <taxon>Marasmiineae</taxon>
        <taxon>Omphalotaceae</taxon>
        <taxon>Gymnopus</taxon>
    </lineage>
</organism>